<dbReference type="InterPro" id="IPR029058">
    <property type="entry name" value="AB_hydrolase_fold"/>
</dbReference>
<evidence type="ECO:0000313" key="2">
    <source>
        <dbReference type="Proteomes" id="UP000055019"/>
    </source>
</evidence>
<dbReference type="OrthoDB" id="9146575at2"/>
<name>A0A158KZZ2_9BURK</name>
<proteinExistence type="predicted"/>
<dbReference type="Proteomes" id="UP000055019">
    <property type="component" value="Unassembled WGS sequence"/>
</dbReference>
<protein>
    <recommendedName>
        <fullName evidence="3">Alpha/beta hydrolase family protein</fullName>
    </recommendedName>
</protein>
<comment type="caution">
    <text evidence="1">The sequence shown here is derived from an EMBL/GenBank/DDBJ whole genome shotgun (WGS) entry which is preliminary data.</text>
</comment>
<dbReference type="Gene3D" id="3.40.50.1820">
    <property type="entry name" value="alpha/beta hydrolase"/>
    <property type="match status" value="1"/>
</dbReference>
<dbReference type="EMBL" id="FCOM02000071">
    <property type="protein sequence ID" value="SAL86293.1"/>
    <property type="molecule type" value="Genomic_DNA"/>
</dbReference>
<dbReference type="AlphaFoldDB" id="A0A158KZZ2"/>
<reference evidence="1" key="1">
    <citation type="submission" date="2016-01" db="EMBL/GenBank/DDBJ databases">
        <authorList>
            <person name="Peeters C."/>
        </authorList>
    </citation>
    <scope>NUCLEOTIDE SEQUENCE [LARGE SCALE GENOMIC DNA]</scope>
    <source>
        <strain evidence="1">LMG 29317</strain>
    </source>
</reference>
<accession>A0A158KZZ2</accession>
<sequence length="173" mass="18700">MLVGTPSDHAQGVDDLFRRGKESFADAQAVVLKLRERFPTSKIALVGTSAVTVSVGNALERDLDIAVAEAFVLTSPVTVSHKGSATISDLDVDGARHRVLVVSNLHDQCVSFPAYAGKRLAEGNHYAFIEVDSTEGEASEKCRARSPHVFLGIETDVLRDIQGWLDGQPMRVQ</sequence>
<evidence type="ECO:0000313" key="1">
    <source>
        <dbReference type="EMBL" id="SAL86293.1"/>
    </source>
</evidence>
<dbReference type="RefSeq" id="WP_061151788.1">
    <property type="nucleotide sequence ID" value="NZ_FCOM02000071.1"/>
</dbReference>
<keyword evidence="2" id="KW-1185">Reference proteome</keyword>
<organism evidence="1 2">
    <name type="scientific">Caballeronia arvi</name>
    <dbReference type="NCBI Taxonomy" id="1777135"/>
    <lineage>
        <taxon>Bacteria</taxon>
        <taxon>Pseudomonadati</taxon>
        <taxon>Pseudomonadota</taxon>
        <taxon>Betaproteobacteria</taxon>
        <taxon>Burkholderiales</taxon>
        <taxon>Burkholderiaceae</taxon>
        <taxon>Caballeronia</taxon>
    </lineage>
</organism>
<evidence type="ECO:0008006" key="3">
    <source>
        <dbReference type="Google" id="ProtNLM"/>
    </source>
</evidence>
<gene>
    <name evidence="1" type="ORF">AWB74_07640</name>
</gene>